<reference evidence="1 2" key="1">
    <citation type="journal article" date="2011" name="Science">
        <title>The ecoresponsive genome of Daphnia pulex.</title>
        <authorList>
            <person name="Colbourne J.K."/>
            <person name="Pfrender M.E."/>
            <person name="Gilbert D."/>
            <person name="Thomas W.K."/>
            <person name="Tucker A."/>
            <person name="Oakley T.H."/>
            <person name="Tokishita S."/>
            <person name="Aerts A."/>
            <person name="Arnold G.J."/>
            <person name="Basu M.K."/>
            <person name="Bauer D.J."/>
            <person name="Caceres C.E."/>
            <person name="Carmel L."/>
            <person name="Casola C."/>
            <person name="Choi J.H."/>
            <person name="Detter J.C."/>
            <person name="Dong Q."/>
            <person name="Dusheyko S."/>
            <person name="Eads B.D."/>
            <person name="Frohlich T."/>
            <person name="Geiler-Samerotte K.A."/>
            <person name="Gerlach D."/>
            <person name="Hatcher P."/>
            <person name="Jogdeo S."/>
            <person name="Krijgsveld J."/>
            <person name="Kriventseva E.V."/>
            <person name="Kultz D."/>
            <person name="Laforsch C."/>
            <person name="Lindquist E."/>
            <person name="Lopez J."/>
            <person name="Manak J.R."/>
            <person name="Muller J."/>
            <person name="Pangilinan J."/>
            <person name="Patwardhan R.P."/>
            <person name="Pitluck S."/>
            <person name="Pritham E.J."/>
            <person name="Rechtsteiner A."/>
            <person name="Rho M."/>
            <person name="Rogozin I.B."/>
            <person name="Sakarya O."/>
            <person name="Salamov A."/>
            <person name="Schaack S."/>
            <person name="Shapiro H."/>
            <person name="Shiga Y."/>
            <person name="Skalitzky C."/>
            <person name="Smith Z."/>
            <person name="Souvorov A."/>
            <person name="Sung W."/>
            <person name="Tang Z."/>
            <person name="Tsuchiya D."/>
            <person name="Tu H."/>
            <person name="Vos H."/>
            <person name="Wang M."/>
            <person name="Wolf Y.I."/>
            <person name="Yamagata H."/>
            <person name="Yamada T."/>
            <person name="Ye Y."/>
            <person name="Shaw J.R."/>
            <person name="Andrews J."/>
            <person name="Crease T.J."/>
            <person name="Tang H."/>
            <person name="Lucas S.M."/>
            <person name="Robertson H.M."/>
            <person name="Bork P."/>
            <person name="Koonin E.V."/>
            <person name="Zdobnov E.M."/>
            <person name="Grigoriev I.V."/>
            <person name="Lynch M."/>
            <person name="Boore J.L."/>
        </authorList>
    </citation>
    <scope>NUCLEOTIDE SEQUENCE [LARGE SCALE GENOMIC DNA]</scope>
</reference>
<name>E9GDC8_DAPPU</name>
<evidence type="ECO:0000313" key="2">
    <source>
        <dbReference type="Proteomes" id="UP000000305"/>
    </source>
</evidence>
<dbReference type="HOGENOM" id="CLU_3144326_0_0_1"/>
<dbReference type="KEGG" id="dpx:DAPPUDRAFT_241078"/>
<dbReference type="AlphaFoldDB" id="E9GDC8"/>
<accession>E9GDC8</accession>
<keyword evidence="2" id="KW-1185">Reference proteome</keyword>
<gene>
    <name evidence="1" type="ORF">DAPPUDRAFT_241078</name>
</gene>
<dbReference type="Proteomes" id="UP000000305">
    <property type="component" value="Unassembled WGS sequence"/>
</dbReference>
<dbReference type="EMBL" id="GL732539">
    <property type="protein sequence ID" value="EFX82720.1"/>
    <property type="molecule type" value="Genomic_DNA"/>
</dbReference>
<protein>
    <submittedName>
        <fullName evidence="1">Uncharacterized protein</fullName>
    </submittedName>
</protein>
<proteinExistence type="predicted"/>
<organism evidence="1 2">
    <name type="scientific">Daphnia pulex</name>
    <name type="common">Water flea</name>
    <dbReference type="NCBI Taxonomy" id="6669"/>
    <lineage>
        <taxon>Eukaryota</taxon>
        <taxon>Metazoa</taxon>
        <taxon>Ecdysozoa</taxon>
        <taxon>Arthropoda</taxon>
        <taxon>Crustacea</taxon>
        <taxon>Branchiopoda</taxon>
        <taxon>Diplostraca</taxon>
        <taxon>Cladocera</taxon>
        <taxon>Anomopoda</taxon>
        <taxon>Daphniidae</taxon>
        <taxon>Daphnia</taxon>
    </lineage>
</organism>
<evidence type="ECO:0000313" key="1">
    <source>
        <dbReference type="EMBL" id="EFX82720.1"/>
    </source>
</evidence>
<sequence length="49" mass="5387">MEAIRNFTPSGDGRLFAIFLEFGNSLPNFLTSEVGEVLSDGEVLRDLPD</sequence>
<dbReference type="InParanoid" id="E9GDC8"/>